<gene>
    <name evidence="1" type="ORF">NDU88_001568</name>
</gene>
<dbReference type="AlphaFoldDB" id="A0AAV7SB95"/>
<accession>A0AAV7SB95</accession>
<protein>
    <submittedName>
        <fullName evidence="1">Uncharacterized protein</fullName>
    </submittedName>
</protein>
<evidence type="ECO:0000313" key="1">
    <source>
        <dbReference type="EMBL" id="KAJ1161080.1"/>
    </source>
</evidence>
<comment type="caution">
    <text evidence="1">The sequence shown here is derived from an EMBL/GenBank/DDBJ whole genome shotgun (WGS) entry which is preliminary data.</text>
</comment>
<reference evidence="1" key="1">
    <citation type="journal article" date="2022" name="bioRxiv">
        <title>Sequencing and chromosome-scale assembly of the giantPleurodeles waltlgenome.</title>
        <authorList>
            <person name="Brown T."/>
            <person name="Elewa A."/>
            <person name="Iarovenko S."/>
            <person name="Subramanian E."/>
            <person name="Araus A.J."/>
            <person name="Petzold A."/>
            <person name="Susuki M."/>
            <person name="Suzuki K.-i.T."/>
            <person name="Hayashi T."/>
            <person name="Toyoda A."/>
            <person name="Oliveira C."/>
            <person name="Osipova E."/>
            <person name="Leigh N.D."/>
            <person name="Simon A."/>
            <person name="Yun M.H."/>
        </authorList>
    </citation>
    <scope>NUCLEOTIDE SEQUENCE</scope>
    <source>
        <strain evidence="1">20211129_DDA</strain>
        <tissue evidence="1">Liver</tissue>
    </source>
</reference>
<evidence type="ECO:0000313" key="2">
    <source>
        <dbReference type="Proteomes" id="UP001066276"/>
    </source>
</evidence>
<dbReference type="EMBL" id="JANPWB010000008">
    <property type="protein sequence ID" value="KAJ1161080.1"/>
    <property type="molecule type" value="Genomic_DNA"/>
</dbReference>
<proteinExistence type="predicted"/>
<dbReference type="Proteomes" id="UP001066276">
    <property type="component" value="Chromosome 4_2"/>
</dbReference>
<sequence length="113" mass="12734">MLPGASDPLHVVESTRLRTPAALQVVRDRSWRFRIVFVPRPLLFFSRFPLRLLRSPPSNSSSLSLSGRSRSFNRLRVARFWQGANREHRSLGCFRIIHGSGSTSPPGVRVGPV</sequence>
<name>A0AAV7SB95_PLEWA</name>
<keyword evidence="2" id="KW-1185">Reference proteome</keyword>
<organism evidence="1 2">
    <name type="scientific">Pleurodeles waltl</name>
    <name type="common">Iberian ribbed newt</name>
    <dbReference type="NCBI Taxonomy" id="8319"/>
    <lineage>
        <taxon>Eukaryota</taxon>
        <taxon>Metazoa</taxon>
        <taxon>Chordata</taxon>
        <taxon>Craniata</taxon>
        <taxon>Vertebrata</taxon>
        <taxon>Euteleostomi</taxon>
        <taxon>Amphibia</taxon>
        <taxon>Batrachia</taxon>
        <taxon>Caudata</taxon>
        <taxon>Salamandroidea</taxon>
        <taxon>Salamandridae</taxon>
        <taxon>Pleurodelinae</taxon>
        <taxon>Pleurodeles</taxon>
    </lineage>
</organism>